<comment type="caution">
    <text evidence="2">The sequence shown here is derived from an EMBL/GenBank/DDBJ whole genome shotgun (WGS) entry which is preliminary data.</text>
</comment>
<dbReference type="Proteomes" id="UP001295740">
    <property type="component" value="Unassembled WGS sequence"/>
</dbReference>
<evidence type="ECO:0000256" key="1">
    <source>
        <dbReference type="SAM" id="MobiDB-lite"/>
    </source>
</evidence>
<protein>
    <submittedName>
        <fullName evidence="2">Uu.00g137320.m01.CDS01</fullName>
    </submittedName>
</protein>
<reference evidence="2" key="1">
    <citation type="submission" date="2023-10" db="EMBL/GenBank/DDBJ databases">
        <authorList>
            <person name="Hackl T."/>
        </authorList>
    </citation>
    <scope>NUCLEOTIDE SEQUENCE</scope>
</reference>
<dbReference type="AlphaFoldDB" id="A0AAI8VPJ5"/>
<feature type="compositionally biased region" description="Low complexity" evidence="1">
    <location>
        <begin position="215"/>
        <end position="239"/>
    </location>
</feature>
<organism evidence="2 3">
    <name type="scientific">Anthostomella pinea</name>
    <dbReference type="NCBI Taxonomy" id="933095"/>
    <lineage>
        <taxon>Eukaryota</taxon>
        <taxon>Fungi</taxon>
        <taxon>Dikarya</taxon>
        <taxon>Ascomycota</taxon>
        <taxon>Pezizomycotina</taxon>
        <taxon>Sordariomycetes</taxon>
        <taxon>Xylariomycetidae</taxon>
        <taxon>Xylariales</taxon>
        <taxon>Xylariaceae</taxon>
        <taxon>Anthostomella</taxon>
    </lineage>
</organism>
<evidence type="ECO:0000313" key="2">
    <source>
        <dbReference type="EMBL" id="CAJ2508706.1"/>
    </source>
</evidence>
<sequence length="309" mass="35283">MAEPTAVLALQPIPILKGEINLKQWKRAVRQHATYFGILEHIQTNLVLAEDATNLQRVTFTRSRVHAHMLLTSTIGPVEAQLEAAGWDDEDDSPHTLWNLIIKNIPKVSENSVPQLFCQFMNLKLEQGMLLRDFNAKFHRFSNRLAELDLVMPEKAKILMILEAVKTRYPEWHRFLERDYEKGVLTWKSLEDELNRKSNNEEADPGSAFLVAPKSNRNSASNNSKSSSSSGSPQHSSGSIQKPENPMIDYNIEGCYARHRWIINRVQMGYFTIVQVGTNDMIADGLTKPLNKEKHQAFLRQLGLGYCQW</sequence>
<proteinExistence type="predicted"/>
<accession>A0AAI8VPJ5</accession>
<feature type="region of interest" description="Disordered" evidence="1">
    <location>
        <begin position="196"/>
        <end position="245"/>
    </location>
</feature>
<name>A0AAI8VPJ5_9PEZI</name>
<keyword evidence="3" id="KW-1185">Reference proteome</keyword>
<gene>
    <name evidence="2" type="ORF">KHLLAP_LOCUS9174</name>
</gene>
<evidence type="ECO:0000313" key="3">
    <source>
        <dbReference type="Proteomes" id="UP001295740"/>
    </source>
</evidence>
<dbReference type="EMBL" id="CAUWAG010000012">
    <property type="protein sequence ID" value="CAJ2508706.1"/>
    <property type="molecule type" value="Genomic_DNA"/>
</dbReference>